<proteinExistence type="predicted"/>
<gene>
    <name evidence="2" type="ORF">C5U62_22825</name>
    <name evidence="3" type="ORF">DMX08_19425</name>
</gene>
<name>A0A2T6GH39_9PSED</name>
<dbReference type="Proteomes" id="UP000244178">
    <property type="component" value="Unassembled WGS sequence"/>
</dbReference>
<dbReference type="Proteomes" id="UP000248188">
    <property type="component" value="Unassembled WGS sequence"/>
</dbReference>
<dbReference type="InterPro" id="IPR005335">
    <property type="entry name" value="Terminase_ssu"/>
</dbReference>
<feature type="region of interest" description="Disordered" evidence="1">
    <location>
        <begin position="1"/>
        <end position="40"/>
    </location>
</feature>
<dbReference type="AlphaFoldDB" id="A0A2T6GH39"/>
<accession>A0A2T6GH39</accession>
<sequence>MVLTDKQRQFVDAKARGASNKEAAEAAGCKASTASAAGSRWANDPKIASAIIARRAELSVNPEQSRKRREKPSDQAPEAEEAGGEFLDCLPTTEDPLVWLLALMNEPRAKVFDRRNAAQTAVPYVHGKKGDAGKKELKEQAAKEAGKGKYSAGKPPLTVVRK</sequence>
<reference evidence="3 5" key="2">
    <citation type="submission" date="2018-06" db="EMBL/GenBank/DDBJ databases">
        <title>Pseudomonas diversity within urban Lake Michigan freshwaters.</title>
        <authorList>
            <person name="Batrich M."/>
            <person name="Hatzopoulos T."/>
            <person name="Putonti C."/>
        </authorList>
    </citation>
    <scope>NUCLEOTIDE SEQUENCE [LARGE SCALE GENOMIC DNA]</scope>
    <source>
        <strain evidence="3 5">MB-090624</strain>
    </source>
</reference>
<evidence type="ECO:0000313" key="4">
    <source>
        <dbReference type="Proteomes" id="UP000244178"/>
    </source>
</evidence>
<dbReference type="Gene3D" id="1.10.10.1400">
    <property type="entry name" value="Terminase, small subunit, N-terminal DNA-binding domain, HTH motif"/>
    <property type="match status" value="1"/>
</dbReference>
<evidence type="ECO:0000313" key="2">
    <source>
        <dbReference type="EMBL" id="PUA43464.1"/>
    </source>
</evidence>
<dbReference type="Pfam" id="PF03592">
    <property type="entry name" value="Terminase_2"/>
    <property type="match status" value="1"/>
</dbReference>
<evidence type="ECO:0008006" key="6">
    <source>
        <dbReference type="Google" id="ProtNLM"/>
    </source>
</evidence>
<comment type="caution">
    <text evidence="2">The sequence shown here is derived from an EMBL/GenBank/DDBJ whole genome shotgun (WGS) entry which is preliminary data.</text>
</comment>
<dbReference type="EMBL" id="QJRN01000012">
    <property type="protein sequence ID" value="PYC33874.1"/>
    <property type="molecule type" value="Genomic_DNA"/>
</dbReference>
<evidence type="ECO:0000313" key="3">
    <source>
        <dbReference type="EMBL" id="PYC33874.1"/>
    </source>
</evidence>
<evidence type="ECO:0000313" key="5">
    <source>
        <dbReference type="Proteomes" id="UP000248188"/>
    </source>
</evidence>
<feature type="compositionally biased region" description="Basic and acidic residues" evidence="1">
    <location>
        <begin position="1"/>
        <end position="15"/>
    </location>
</feature>
<feature type="compositionally biased region" description="Basic and acidic residues" evidence="1">
    <location>
        <begin position="128"/>
        <end position="147"/>
    </location>
</feature>
<protein>
    <recommendedName>
        <fullName evidence="6">Terminase small subunit</fullName>
    </recommendedName>
</protein>
<reference evidence="2 4" key="1">
    <citation type="submission" date="2018-03" db="EMBL/GenBank/DDBJ databases">
        <title>Draft genome sequence of the plant growth promoting rhizobacterium Pseudomonas protegens strain BNJ-SS-45 isolated from wheat (Triticum aestivum) rhizosphere.</title>
        <authorList>
            <person name="Bajpai A."/>
            <person name="Shende K."/>
            <person name="Meena N."/>
            <person name="Upadhyayula S.R."/>
            <person name="Suravajhala P."/>
            <person name="Medicherla K.M."/>
            <person name="Johri B.N."/>
        </authorList>
    </citation>
    <scope>NUCLEOTIDE SEQUENCE [LARGE SCALE GENOMIC DNA]</scope>
    <source>
        <strain evidence="2 4">BNJ-SS-45</strain>
    </source>
</reference>
<dbReference type="RefSeq" id="WP_108545669.1">
    <property type="nucleotide sequence ID" value="NZ_PYJM01000005.1"/>
</dbReference>
<dbReference type="GO" id="GO:0051276">
    <property type="term" value="P:chromosome organization"/>
    <property type="evidence" value="ECO:0007669"/>
    <property type="project" value="InterPro"/>
</dbReference>
<dbReference type="InterPro" id="IPR038713">
    <property type="entry name" value="Terminase_Gp1_N_sf"/>
</dbReference>
<feature type="region of interest" description="Disordered" evidence="1">
    <location>
        <begin position="55"/>
        <end position="89"/>
    </location>
</feature>
<evidence type="ECO:0000256" key="1">
    <source>
        <dbReference type="SAM" id="MobiDB-lite"/>
    </source>
</evidence>
<organism evidence="2 4">
    <name type="scientific">Pseudomonas protegens</name>
    <dbReference type="NCBI Taxonomy" id="380021"/>
    <lineage>
        <taxon>Bacteria</taxon>
        <taxon>Pseudomonadati</taxon>
        <taxon>Pseudomonadota</taxon>
        <taxon>Gammaproteobacteria</taxon>
        <taxon>Pseudomonadales</taxon>
        <taxon>Pseudomonadaceae</taxon>
        <taxon>Pseudomonas</taxon>
    </lineage>
</organism>
<feature type="region of interest" description="Disordered" evidence="1">
    <location>
        <begin position="120"/>
        <end position="162"/>
    </location>
</feature>
<feature type="compositionally biased region" description="Low complexity" evidence="1">
    <location>
        <begin position="25"/>
        <end position="38"/>
    </location>
</feature>
<dbReference type="EMBL" id="PYJM01000005">
    <property type="protein sequence ID" value="PUA43464.1"/>
    <property type="molecule type" value="Genomic_DNA"/>
</dbReference>